<proteinExistence type="predicted"/>
<accession>A0A1M3TJF8</accession>
<protein>
    <submittedName>
        <fullName evidence="1">Uncharacterized protein</fullName>
    </submittedName>
</protein>
<evidence type="ECO:0000313" key="2">
    <source>
        <dbReference type="Proteomes" id="UP000184063"/>
    </source>
</evidence>
<reference evidence="2" key="1">
    <citation type="journal article" date="2017" name="Genome Biol.">
        <title>Comparative genomics reveals high biological diversity and specific adaptations in the industrially and medically important fungal genus Aspergillus.</title>
        <authorList>
            <person name="de Vries R.P."/>
            <person name="Riley R."/>
            <person name="Wiebenga A."/>
            <person name="Aguilar-Osorio G."/>
            <person name="Amillis S."/>
            <person name="Uchima C.A."/>
            <person name="Anderluh G."/>
            <person name="Asadollahi M."/>
            <person name="Askin M."/>
            <person name="Barry K."/>
            <person name="Battaglia E."/>
            <person name="Bayram O."/>
            <person name="Benocci T."/>
            <person name="Braus-Stromeyer S.A."/>
            <person name="Caldana C."/>
            <person name="Canovas D."/>
            <person name="Cerqueira G.C."/>
            <person name="Chen F."/>
            <person name="Chen W."/>
            <person name="Choi C."/>
            <person name="Clum A."/>
            <person name="Dos Santos R.A."/>
            <person name="Damasio A.R."/>
            <person name="Diallinas G."/>
            <person name="Emri T."/>
            <person name="Fekete E."/>
            <person name="Flipphi M."/>
            <person name="Freyberg S."/>
            <person name="Gallo A."/>
            <person name="Gournas C."/>
            <person name="Habgood R."/>
            <person name="Hainaut M."/>
            <person name="Harispe M.L."/>
            <person name="Henrissat B."/>
            <person name="Hilden K.S."/>
            <person name="Hope R."/>
            <person name="Hossain A."/>
            <person name="Karabika E."/>
            <person name="Karaffa L."/>
            <person name="Karanyi Z."/>
            <person name="Krasevec N."/>
            <person name="Kuo A."/>
            <person name="Kusch H."/>
            <person name="LaButti K."/>
            <person name="Lagendijk E.L."/>
            <person name="Lapidus A."/>
            <person name="Levasseur A."/>
            <person name="Lindquist E."/>
            <person name="Lipzen A."/>
            <person name="Logrieco A.F."/>
            <person name="MacCabe A."/>
            <person name="Maekelae M.R."/>
            <person name="Malavazi I."/>
            <person name="Melin P."/>
            <person name="Meyer V."/>
            <person name="Mielnichuk N."/>
            <person name="Miskei M."/>
            <person name="Molnar A.P."/>
            <person name="Mule G."/>
            <person name="Ngan C.Y."/>
            <person name="Orejas M."/>
            <person name="Orosz E."/>
            <person name="Ouedraogo J.P."/>
            <person name="Overkamp K.M."/>
            <person name="Park H.-S."/>
            <person name="Perrone G."/>
            <person name="Piumi F."/>
            <person name="Punt P.J."/>
            <person name="Ram A.F."/>
            <person name="Ramon A."/>
            <person name="Rauscher S."/>
            <person name="Record E."/>
            <person name="Riano-Pachon D.M."/>
            <person name="Robert V."/>
            <person name="Roehrig J."/>
            <person name="Ruller R."/>
            <person name="Salamov A."/>
            <person name="Salih N.S."/>
            <person name="Samson R.A."/>
            <person name="Sandor E."/>
            <person name="Sanguinetti M."/>
            <person name="Schuetze T."/>
            <person name="Sepcic K."/>
            <person name="Shelest E."/>
            <person name="Sherlock G."/>
            <person name="Sophianopoulou V."/>
            <person name="Squina F.M."/>
            <person name="Sun H."/>
            <person name="Susca A."/>
            <person name="Todd R.B."/>
            <person name="Tsang A."/>
            <person name="Unkles S.E."/>
            <person name="van de Wiele N."/>
            <person name="van Rossen-Uffink D."/>
            <person name="Oliveira J.V."/>
            <person name="Vesth T.C."/>
            <person name="Visser J."/>
            <person name="Yu J.-H."/>
            <person name="Zhou M."/>
            <person name="Andersen M.R."/>
            <person name="Archer D.B."/>
            <person name="Baker S.E."/>
            <person name="Benoit I."/>
            <person name="Brakhage A.A."/>
            <person name="Braus G.H."/>
            <person name="Fischer R."/>
            <person name="Frisvad J.C."/>
            <person name="Goldman G.H."/>
            <person name="Houbraken J."/>
            <person name="Oakley B."/>
            <person name="Pocsi I."/>
            <person name="Scazzocchio C."/>
            <person name="Seiboth B."/>
            <person name="vanKuyk P.A."/>
            <person name="Wortman J."/>
            <person name="Dyer P.S."/>
            <person name="Grigoriev I.V."/>
        </authorList>
    </citation>
    <scope>NUCLEOTIDE SEQUENCE [LARGE SCALE GENOMIC DNA]</scope>
    <source>
        <strain evidence="2">CBS 106.47</strain>
    </source>
</reference>
<dbReference type="EMBL" id="KV878241">
    <property type="protein sequence ID" value="OJZ86908.1"/>
    <property type="molecule type" value="Genomic_DNA"/>
</dbReference>
<name>A0A1M3TJF8_ASPLC</name>
<dbReference type="AlphaFoldDB" id="A0A1M3TJF8"/>
<sequence length="176" mass="19700">MKLYCHENPVPTAMIDRWNDPRQSKSISTLSFPHDLPSTIVRPSKLCLRRGSKACGFRTSGSSRGAGGCSSPCRIHPRGWPLLRALFCPVPFFPFLFFFDRNQASDLPPNSRGMMWGAFRVPATPGPSPCRCPSVNQTARAVVEGGEALTVDRHSRPRTSNQFLLSYRVDRRHGER</sequence>
<dbReference type="Proteomes" id="UP000184063">
    <property type="component" value="Unassembled WGS sequence"/>
</dbReference>
<dbReference type="VEuPathDB" id="FungiDB:ASPFODRAFT_617259"/>
<evidence type="ECO:0000313" key="1">
    <source>
        <dbReference type="EMBL" id="OJZ86908.1"/>
    </source>
</evidence>
<gene>
    <name evidence="1" type="ORF">ASPFODRAFT_617259</name>
</gene>
<organism evidence="1 2">
    <name type="scientific">Aspergillus luchuensis (strain CBS 106.47)</name>
    <dbReference type="NCBI Taxonomy" id="1137211"/>
    <lineage>
        <taxon>Eukaryota</taxon>
        <taxon>Fungi</taxon>
        <taxon>Dikarya</taxon>
        <taxon>Ascomycota</taxon>
        <taxon>Pezizomycotina</taxon>
        <taxon>Eurotiomycetes</taxon>
        <taxon>Eurotiomycetidae</taxon>
        <taxon>Eurotiales</taxon>
        <taxon>Aspergillaceae</taxon>
        <taxon>Aspergillus</taxon>
        <taxon>Aspergillus subgen. Circumdati</taxon>
    </lineage>
</organism>